<dbReference type="EMBL" id="CAJOAX010000804">
    <property type="protein sequence ID" value="CAF3652845.1"/>
    <property type="molecule type" value="Genomic_DNA"/>
</dbReference>
<dbReference type="Proteomes" id="UP000663889">
    <property type="component" value="Unassembled WGS sequence"/>
</dbReference>
<dbReference type="GO" id="GO:0005737">
    <property type="term" value="C:cytoplasm"/>
    <property type="evidence" value="ECO:0007669"/>
    <property type="project" value="TreeGrafter"/>
</dbReference>
<dbReference type="Proteomes" id="UP000663864">
    <property type="component" value="Unassembled WGS sequence"/>
</dbReference>
<evidence type="ECO:0000313" key="3">
    <source>
        <dbReference type="EMBL" id="CAF1273716.1"/>
    </source>
</evidence>
<dbReference type="PANTHER" id="PTHR12837:SF0">
    <property type="entry name" value="POLY(ADP-RIBOSE) GLYCOHYDROLASE"/>
    <property type="match status" value="1"/>
</dbReference>
<sequence length="174" mass="20344">MEDVSEARGVVDFVNRSIHIHRIIPSAIQEEVFCFIDYDGYGDSFYYKSHYHEQNPTYIQDILILDTCYSDHFNRNNIDRDLGKENCGCCVFGGDLIFKFLQQICAAMFIGNHFKGLDYSVRGKENLVTKLKDILNKLELNKKTVADVYFMMINYNQSNKKHDSQLEFSDYCEK</sequence>
<protein>
    <submittedName>
        <fullName evidence="3">Uncharacterized protein</fullName>
    </submittedName>
</protein>
<dbReference type="GO" id="GO:1990966">
    <property type="term" value="P:ATP generation from poly-ADP-D-ribose"/>
    <property type="evidence" value="ECO:0007669"/>
    <property type="project" value="TreeGrafter"/>
</dbReference>
<dbReference type="EMBL" id="CAJOBD010006809">
    <property type="protein sequence ID" value="CAF4070802.1"/>
    <property type="molecule type" value="Genomic_DNA"/>
</dbReference>
<dbReference type="InterPro" id="IPR007724">
    <property type="entry name" value="Poly_GlycHdrlase"/>
</dbReference>
<name>A0A815BSP6_9BILA</name>
<evidence type="ECO:0000313" key="2">
    <source>
        <dbReference type="EMBL" id="CAF1170769.1"/>
    </source>
</evidence>
<dbReference type="GO" id="GO:0004649">
    <property type="term" value="F:poly(ADP-ribose) glycohydrolase activity"/>
    <property type="evidence" value="ECO:0007669"/>
    <property type="project" value="InterPro"/>
</dbReference>
<dbReference type="Proteomes" id="UP000663882">
    <property type="component" value="Unassembled WGS sequence"/>
</dbReference>
<accession>A0A815BSP6</accession>
<dbReference type="PANTHER" id="PTHR12837">
    <property type="entry name" value="POLY ADP-RIBOSE GLYCOHYDROLASE"/>
    <property type="match status" value="1"/>
</dbReference>
<evidence type="ECO:0000313" key="4">
    <source>
        <dbReference type="EMBL" id="CAF3644923.1"/>
    </source>
</evidence>
<dbReference type="GO" id="GO:0006282">
    <property type="term" value="P:regulation of DNA repair"/>
    <property type="evidence" value="ECO:0007669"/>
    <property type="project" value="InterPro"/>
</dbReference>
<evidence type="ECO:0000313" key="6">
    <source>
        <dbReference type="EMBL" id="CAF4070802.1"/>
    </source>
</evidence>
<gene>
    <name evidence="4" type="ORF">FNK824_LOCUS5658</name>
    <name evidence="6" type="ORF">JBS370_LOCUS30138</name>
    <name evidence="5" type="ORF">OTI717_LOCUS9469</name>
    <name evidence="1" type="ORF">RFH988_LOCUS16905</name>
    <name evidence="2" type="ORF">SEV965_LOCUS19500</name>
    <name evidence="3" type="ORF">ZHD862_LOCUS26551</name>
</gene>
<organism evidence="3 7">
    <name type="scientific">Rotaria sordida</name>
    <dbReference type="NCBI Taxonomy" id="392033"/>
    <lineage>
        <taxon>Eukaryota</taxon>
        <taxon>Metazoa</taxon>
        <taxon>Spiralia</taxon>
        <taxon>Gnathifera</taxon>
        <taxon>Rotifera</taxon>
        <taxon>Eurotatoria</taxon>
        <taxon>Bdelloidea</taxon>
        <taxon>Philodinida</taxon>
        <taxon>Philodinidae</taxon>
        <taxon>Rotaria</taxon>
    </lineage>
</organism>
<dbReference type="GO" id="GO:0005975">
    <property type="term" value="P:carbohydrate metabolic process"/>
    <property type="evidence" value="ECO:0007669"/>
    <property type="project" value="InterPro"/>
</dbReference>
<dbReference type="GO" id="GO:0005634">
    <property type="term" value="C:nucleus"/>
    <property type="evidence" value="ECO:0007669"/>
    <property type="project" value="TreeGrafter"/>
</dbReference>
<evidence type="ECO:0000313" key="7">
    <source>
        <dbReference type="Proteomes" id="UP000663864"/>
    </source>
</evidence>
<dbReference type="Proteomes" id="UP000663836">
    <property type="component" value="Unassembled WGS sequence"/>
</dbReference>
<evidence type="ECO:0000313" key="1">
    <source>
        <dbReference type="EMBL" id="CAF1054356.1"/>
    </source>
</evidence>
<comment type="caution">
    <text evidence="3">The sequence shown here is derived from an EMBL/GenBank/DDBJ whole genome shotgun (WGS) entry which is preliminary data.</text>
</comment>
<proteinExistence type="predicted"/>
<dbReference type="EMBL" id="CAJNOT010002002">
    <property type="protein sequence ID" value="CAF1273716.1"/>
    <property type="molecule type" value="Genomic_DNA"/>
</dbReference>
<reference evidence="3" key="1">
    <citation type="submission" date="2021-02" db="EMBL/GenBank/DDBJ databases">
        <authorList>
            <person name="Nowell W R."/>
        </authorList>
    </citation>
    <scope>NUCLEOTIDE SEQUENCE</scope>
</reference>
<dbReference type="AlphaFoldDB" id="A0A815BSP6"/>
<dbReference type="GO" id="GO:0009225">
    <property type="term" value="P:nucleotide-sugar metabolic process"/>
    <property type="evidence" value="ECO:0007669"/>
    <property type="project" value="TreeGrafter"/>
</dbReference>
<dbReference type="OrthoDB" id="1937899at2759"/>
<dbReference type="EMBL" id="CAJOBE010000460">
    <property type="protein sequence ID" value="CAF3644923.1"/>
    <property type="molecule type" value="Genomic_DNA"/>
</dbReference>
<dbReference type="Proteomes" id="UP000663874">
    <property type="component" value="Unassembled WGS sequence"/>
</dbReference>
<dbReference type="Proteomes" id="UP000663823">
    <property type="component" value="Unassembled WGS sequence"/>
</dbReference>
<evidence type="ECO:0000313" key="5">
    <source>
        <dbReference type="EMBL" id="CAF3652845.1"/>
    </source>
</evidence>
<dbReference type="EMBL" id="CAJNOU010001218">
    <property type="protein sequence ID" value="CAF1170769.1"/>
    <property type="molecule type" value="Genomic_DNA"/>
</dbReference>
<dbReference type="EMBL" id="CAJNOO010000883">
    <property type="protein sequence ID" value="CAF1054356.1"/>
    <property type="molecule type" value="Genomic_DNA"/>
</dbReference>